<dbReference type="Pfam" id="PF24659">
    <property type="entry name" value="DUF7648"/>
    <property type="match status" value="1"/>
</dbReference>
<keyword evidence="5" id="KW-0539">Nucleus</keyword>
<dbReference type="InterPro" id="IPR019786">
    <property type="entry name" value="Zinc_finger_PHD-type_CS"/>
</dbReference>
<feature type="compositionally biased region" description="Polar residues" evidence="6">
    <location>
        <begin position="510"/>
        <end position="525"/>
    </location>
</feature>
<feature type="domain" description="Zinc finger PHD-type" evidence="7">
    <location>
        <begin position="25"/>
        <end position="68"/>
    </location>
</feature>
<evidence type="ECO:0000256" key="6">
    <source>
        <dbReference type="SAM" id="MobiDB-lite"/>
    </source>
</evidence>
<name>A0A5P1DZS0_ASPOF</name>
<reference evidence="9" key="1">
    <citation type="journal article" date="2017" name="Nat. Commun.">
        <title>The asparagus genome sheds light on the origin and evolution of a young Y chromosome.</title>
        <authorList>
            <person name="Harkess A."/>
            <person name="Zhou J."/>
            <person name="Xu C."/>
            <person name="Bowers J.E."/>
            <person name="Van der Hulst R."/>
            <person name="Ayyampalayam S."/>
            <person name="Mercati F."/>
            <person name="Riccardi P."/>
            <person name="McKain M.R."/>
            <person name="Kakrana A."/>
            <person name="Tang H."/>
            <person name="Ray J."/>
            <person name="Groenendijk J."/>
            <person name="Arikit S."/>
            <person name="Mathioni S.M."/>
            <person name="Nakano M."/>
            <person name="Shan H."/>
            <person name="Telgmann-Rauber A."/>
            <person name="Kanno A."/>
            <person name="Yue Z."/>
            <person name="Chen H."/>
            <person name="Li W."/>
            <person name="Chen Y."/>
            <person name="Xu X."/>
            <person name="Zhang Y."/>
            <person name="Luo S."/>
            <person name="Chen H."/>
            <person name="Gao J."/>
            <person name="Mao Z."/>
            <person name="Pires J.C."/>
            <person name="Luo M."/>
            <person name="Kudrna D."/>
            <person name="Wing R.A."/>
            <person name="Meyers B.C."/>
            <person name="Yi K."/>
            <person name="Kong H."/>
            <person name="Lavrijsen P."/>
            <person name="Sunseri F."/>
            <person name="Falavigna A."/>
            <person name="Ye Y."/>
            <person name="Leebens-Mack J.H."/>
            <person name="Chen G."/>
        </authorList>
    </citation>
    <scope>NUCLEOTIDE SEQUENCE [LARGE SCALE GENOMIC DNA]</scope>
    <source>
        <strain evidence="9">cv. DH0086</strain>
    </source>
</reference>
<dbReference type="SUPFAM" id="SSF57903">
    <property type="entry name" value="FYVE/PHD zinc finger"/>
    <property type="match status" value="1"/>
</dbReference>
<comment type="subcellular location">
    <subcellularLocation>
        <location evidence="1">Nucleus</location>
    </subcellularLocation>
</comment>
<sequence>MKSRSHRLTPSDPPDDWANGSWTVDCSCGVTFDDGEEMVSCDECGVWVHTRCSRFVKGEANFACHNCKKNQNSVSSSKKPSSTAIDTEESEVAQLLIELPTKTDPCLPPNPFPGPAYRAPFRLWAEVPMEDRVHVQGVPGGDPSLFQGISSSVFSSELWRCTGYVPKKFNFQYREFPSWEEDGGENTASRGADVLFSLSKEIVPSQVPVRAFERKQENEKVLLGSRLQSWGKKERNKLRVFSSHSSKRRKEEMGEAKEKDGKKKKPRSDADRVAAEFKKRVVSVTLANIDKAGLSEDGGLQDAKPDIPSVKSEERKEDAPSQHNSGDQVERTDSGNQVEIMDVDSKLKHVLVIKASKGGSSAEVPRQKNASEVHVKVRVEDGHAGILSEADASAASQKRREDEVKESVKEEDLSKAIHDLRQSKDESNFQRDPNGPEKAKPLSSSSCQRNEKMNLPVTQPPSELSNNSNSMHPPTSVNDANTLSDDQQESSKAVNCLKQSKDESDFDGVPNNSTQAKLVSSVSSQKNEKLNPSIPQPPSKRHSHSTSMHPPTCASAITTLSDEELALLLHQELNSSPRVPRVPRMRQASGMQLTSQSAPSMLSKRSSHSAGKDQVFRRKNKEEASRDGSHNSHESIDETKKAGRAMSIPDRRCRESSFADGSAKKDSRHRSPDTAVSLKKNTSCAFTEGENASQSFFEASRQNVSSVKGFPKDASDDKTTRTLPGLINEILSKQKCSSYKELCDAVRPHWHNVRKPNGDRYAYSSHSHAVLDCLRNRSEWAHLIARGPKTNSSKRRRKTDSDTPTMEETENEEAKTRTSSKELDDKSGDSHREDFPKGKRKARKRRMLKVRGQSEESKKRKRTTSSGSAILSEDDDSDDDEESAGAFSNSSNKGADGEFSEDESHGAVECTVRTEASTSTSSASSR</sequence>
<dbReference type="Proteomes" id="UP000243459">
    <property type="component" value="Chromosome 10"/>
</dbReference>
<feature type="region of interest" description="Disordered" evidence="6">
    <location>
        <begin position="382"/>
        <end position="554"/>
    </location>
</feature>
<feature type="compositionally biased region" description="Basic and acidic residues" evidence="6">
    <location>
        <begin position="365"/>
        <end position="374"/>
    </location>
</feature>
<keyword evidence="3" id="KW-0863">Zinc-finger</keyword>
<dbReference type="InterPro" id="IPR011011">
    <property type="entry name" value="Znf_FYVE_PHD"/>
</dbReference>
<dbReference type="Gramene" id="ONK55830">
    <property type="protein sequence ID" value="ONK55830"/>
    <property type="gene ID" value="A4U43_C10F1410"/>
</dbReference>
<dbReference type="GO" id="GO:0008270">
    <property type="term" value="F:zinc ion binding"/>
    <property type="evidence" value="ECO:0007669"/>
    <property type="project" value="UniProtKB-KW"/>
</dbReference>
<accession>A0A5P1DZS0</accession>
<evidence type="ECO:0000256" key="2">
    <source>
        <dbReference type="ARBA" id="ARBA00022723"/>
    </source>
</evidence>
<feature type="compositionally biased region" description="Basic and acidic residues" evidence="6">
    <location>
        <begin position="249"/>
        <end position="272"/>
    </location>
</feature>
<dbReference type="PANTHER" id="PTHR14571">
    <property type="entry name" value="HISTONE-LYSINE N-METHYLTRANSFERASE SET-26-RELATED"/>
    <property type="match status" value="1"/>
</dbReference>
<dbReference type="InterPro" id="IPR013083">
    <property type="entry name" value="Znf_RING/FYVE/PHD"/>
</dbReference>
<evidence type="ECO:0000259" key="7">
    <source>
        <dbReference type="SMART" id="SM00249"/>
    </source>
</evidence>
<evidence type="ECO:0000256" key="3">
    <source>
        <dbReference type="ARBA" id="ARBA00022771"/>
    </source>
</evidence>
<dbReference type="InterPro" id="IPR056065">
    <property type="entry name" value="DUF7648"/>
</dbReference>
<keyword evidence="9" id="KW-1185">Reference proteome</keyword>
<feature type="compositionally biased region" description="Acidic residues" evidence="6">
    <location>
        <begin position="872"/>
        <end position="883"/>
    </location>
</feature>
<dbReference type="SMART" id="SM00249">
    <property type="entry name" value="PHD"/>
    <property type="match status" value="1"/>
</dbReference>
<dbReference type="EMBL" id="CM007390">
    <property type="protein sequence ID" value="ONK55830.1"/>
    <property type="molecule type" value="Genomic_DNA"/>
</dbReference>
<feature type="compositionally biased region" description="Polar residues" evidence="6">
    <location>
        <begin position="589"/>
        <end position="604"/>
    </location>
</feature>
<keyword evidence="2" id="KW-0479">Metal-binding</keyword>
<feature type="compositionally biased region" description="Basic and acidic residues" evidence="6">
    <location>
        <begin position="398"/>
        <end position="440"/>
    </location>
</feature>
<dbReference type="InterPro" id="IPR001965">
    <property type="entry name" value="Znf_PHD"/>
</dbReference>
<feature type="compositionally biased region" description="Basic and acidic residues" evidence="6">
    <location>
        <begin position="311"/>
        <end position="320"/>
    </location>
</feature>
<feature type="region of interest" description="Disordered" evidence="6">
    <location>
        <begin position="355"/>
        <end position="374"/>
    </location>
</feature>
<protein>
    <recommendedName>
        <fullName evidence="7">Zinc finger PHD-type domain-containing protein</fullName>
    </recommendedName>
</protein>
<keyword evidence="4" id="KW-0862">Zinc</keyword>
<evidence type="ECO:0000256" key="5">
    <source>
        <dbReference type="ARBA" id="ARBA00023242"/>
    </source>
</evidence>
<evidence type="ECO:0000313" key="9">
    <source>
        <dbReference type="Proteomes" id="UP000243459"/>
    </source>
</evidence>
<feature type="compositionally biased region" description="Basic residues" evidence="6">
    <location>
        <begin position="838"/>
        <end position="849"/>
    </location>
</feature>
<feature type="region of interest" description="Disordered" evidence="6">
    <location>
        <begin position="238"/>
        <end position="272"/>
    </location>
</feature>
<feature type="compositionally biased region" description="Basic and acidic residues" evidence="6">
    <location>
        <begin position="812"/>
        <end position="837"/>
    </location>
</feature>
<evidence type="ECO:0000313" key="8">
    <source>
        <dbReference type="EMBL" id="ONK55830.1"/>
    </source>
</evidence>
<dbReference type="PROSITE" id="PS01359">
    <property type="entry name" value="ZF_PHD_1"/>
    <property type="match status" value="1"/>
</dbReference>
<evidence type="ECO:0000256" key="4">
    <source>
        <dbReference type="ARBA" id="ARBA00022833"/>
    </source>
</evidence>
<feature type="region of interest" description="Disordered" evidence="6">
    <location>
        <begin position="294"/>
        <end position="343"/>
    </location>
</feature>
<feature type="compositionally biased region" description="Basic and acidic residues" evidence="6">
    <location>
        <begin position="649"/>
        <end position="672"/>
    </location>
</feature>
<gene>
    <name evidence="8" type="ORF">A4U43_C10F1410</name>
</gene>
<proteinExistence type="predicted"/>
<feature type="compositionally biased region" description="Basic and acidic residues" evidence="6">
    <location>
        <begin position="610"/>
        <end position="641"/>
    </location>
</feature>
<feature type="region of interest" description="Disordered" evidence="6">
    <location>
        <begin position="785"/>
        <end position="926"/>
    </location>
</feature>
<dbReference type="Gene3D" id="3.30.40.10">
    <property type="entry name" value="Zinc/RING finger domain, C3HC4 (zinc finger)"/>
    <property type="match status" value="1"/>
</dbReference>
<feature type="compositionally biased region" description="Polar residues" evidence="6">
    <location>
        <begin position="456"/>
        <end position="493"/>
    </location>
</feature>
<evidence type="ECO:0000256" key="1">
    <source>
        <dbReference type="ARBA" id="ARBA00004123"/>
    </source>
</evidence>
<dbReference type="OrthoDB" id="79252at2759"/>
<dbReference type="OMA" id="MQMLHPT"/>
<feature type="region of interest" description="Disordered" evidence="6">
    <location>
        <begin position="587"/>
        <end position="678"/>
    </location>
</feature>
<feature type="compositionally biased region" description="Low complexity" evidence="6">
    <location>
        <begin position="916"/>
        <end position="926"/>
    </location>
</feature>
<organism evidence="8 9">
    <name type="scientific">Asparagus officinalis</name>
    <name type="common">Garden asparagus</name>
    <dbReference type="NCBI Taxonomy" id="4686"/>
    <lineage>
        <taxon>Eukaryota</taxon>
        <taxon>Viridiplantae</taxon>
        <taxon>Streptophyta</taxon>
        <taxon>Embryophyta</taxon>
        <taxon>Tracheophyta</taxon>
        <taxon>Spermatophyta</taxon>
        <taxon>Magnoliopsida</taxon>
        <taxon>Liliopsida</taxon>
        <taxon>Asparagales</taxon>
        <taxon>Asparagaceae</taxon>
        <taxon>Asparagoideae</taxon>
        <taxon>Asparagus</taxon>
    </lineage>
</organism>
<dbReference type="AlphaFoldDB" id="A0A5P1DZS0"/>
<dbReference type="PANTHER" id="PTHR14571:SF9">
    <property type="entry name" value="HISTONE-LYSINE N-METHYLTRANSFERASE SET-26-RELATED"/>
    <property type="match status" value="1"/>
</dbReference>
<dbReference type="GO" id="GO:0005634">
    <property type="term" value="C:nucleus"/>
    <property type="evidence" value="ECO:0007669"/>
    <property type="project" value="UniProtKB-SubCell"/>
</dbReference>
<feature type="compositionally biased region" description="Polar residues" evidence="6">
    <location>
        <begin position="545"/>
        <end position="554"/>
    </location>
</feature>